<evidence type="ECO:0000313" key="3">
    <source>
        <dbReference type="EMBL" id="CAK0834970.1"/>
    </source>
</evidence>
<feature type="compositionally biased region" description="Basic and acidic residues" evidence="2">
    <location>
        <begin position="26"/>
        <end position="44"/>
    </location>
</feature>
<organism evidence="3 4">
    <name type="scientific">Prorocentrum cordatum</name>
    <dbReference type="NCBI Taxonomy" id="2364126"/>
    <lineage>
        <taxon>Eukaryota</taxon>
        <taxon>Sar</taxon>
        <taxon>Alveolata</taxon>
        <taxon>Dinophyceae</taxon>
        <taxon>Prorocentrales</taxon>
        <taxon>Prorocentraceae</taxon>
        <taxon>Prorocentrum</taxon>
    </lineage>
</organism>
<comment type="caution">
    <text evidence="3">The sequence shown here is derived from an EMBL/GenBank/DDBJ whole genome shotgun (WGS) entry which is preliminary data.</text>
</comment>
<dbReference type="Proteomes" id="UP001189429">
    <property type="component" value="Unassembled WGS sequence"/>
</dbReference>
<keyword evidence="4" id="KW-1185">Reference proteome</keyword>
<gene>
    <name evidence="3" type="ORF">PCOR1329_LOCUS32198</name>
</gene>
<keyword evidence="1" id="KW-0175">Coiled coil</keyword>
<feature type="coiled-coil region" evidence="1">
    <location>
        <begin position="57"/>
        <end position="91"/>
    </location>
</feature>
<proteinExistence type="predicted"/>
<dbReference type="EMBL" id="CAUYUJ010012969">
    <property type="protein sequence ID" value="CAK0834970.1"/>
    <property type="molecule type" value="Genomic_DNA"/>
</dbReference>
<sequence length="268" mass="29636">MSRGSSALSFASNWLGGFSAEDEGDSKDLLPEANEQRDQDKQDNFDGLLERLSQAHRGELRVATERLESDKAELERQNMLLRSQVVNQRARLSGDSMTSPIKASSSRSVGALVTHGARASEGQADDPADQAMADINFEHVMPSIPGCHEVLPGSVPERCGPFAREGEDDISEKHGDDVEEEEEHRGFPPRSEYMEDWLYGTATEAIDVARRSQRMWAAPLVMQPHAMSTLTTSLKSTRQSYDAYIACIIASPRSRVRTAWEIIGCVLI</sequence>
<feature type="region of interest" description="Disordered" evidence="2">
    <location>
        <begin position="164"/>
        <end position="187"/>
    </location>
</feature>
<evidence type="ECO:0000256" key="2">
    <source>
        <dbReference type="SAM" id="MobiDB-lite"/>
    </source>
</evidence>
<accession>A0ABN9SSL1</accession>
<reference evidence="3" key="1">
    <citation type="submission" date="2023-10" db="EMBL/GenBank/DDBJ databases">
        <authorList>
            <person name="Chen Y."/>
            <person name="Shah S."/>
            <person name="Dougan E. K."/>
            <person name="Thang M."/>
            <person name="Chan C."/>
        </authorList>
    </citation>
    <scope>NUCLEOTIDE SEQUENCE [LARGE SCALE GENOMIC DNA]</scope>
</reference>
<evidence type="ECO:0000313" key="4">
    <source>
        <dbReference type="Proteomes" id="UP001189429"/>
    </source>
</evidence>
<protein>
    <submittedName>
        <fullName evidence="3">Uncharacterized protein</fullName>
    </submittedName>
</protein>
<name>A0ABN9SSL1_9DINO</name>
<evidence type="ECO:0000256" key="1">
    <source>
        <dbReference type="SAM" id="Coils"/>
    </source>
</evidence>
<feature type="region of interest" description="Disordered" evidence="2">
    <location>
        <begin position="19"/>
        <end position="51"/>
    </location>
</feature>